<keyword evidence="4" id="KW-1185">Reference proteome</keyword>
<gene>
    <name evidence="3" type="ORF">DRE_03789</name>
</gene>
<evidence type="ECO:0000256" key="2">
    <source>
        <dbReference type="SAM" id="MobiDB-lite"/>
    </source>
</evidence>
<feature type="region of interest" description="Disordered" evidence="2">
    <location>
        <begin position="365"/>
        <end position="387"/>
    </location>
</feature>
<evidence type="ECO:0000313" key="3">
    <source>
        <dbReference type="EMBL" id="EWC47027.1"/>
    </source>
</evidence>
<keyword evidence="1" id="KW-0175">Coiled coil</keyword>
<evidence type="ECO:0000313" key="4">
    <source>
        <dbReference type="Proteomes" id="UP000024837"/>
    </source>
</evidence>
<name>W7I3R6_9PEZI</name>
<proteinExistence type="predicted"/>
<dbReference type="OrthoDB" id="5314201at2759"/>
<evidence type="ECO:0000256" key="1">
    <source>
        <dbReference type="SAM" id="Coils"/>
    </source>
</evidence>
<dbReference type="EMBL" id="KI966413">
    <property type="protein sequence ID" value="EWC47027.1"/>
    <property type="molecule type" value="Genomic_DNA"/>
</dbReference>
<reference evidence="3 4" key="1">
    <citation type="submission" date="2013-05" db="EMBL/GenBank/DDBJ databases">
        <title>Drechslerella stenobrocha genome reveals carnivorous origination and mechanical trapping mechanism of predatory fungi.</title>
        <authorList>
            <person name="Liu X."/>
            <person name="Zhang W."/>
            <person name="Liu K."/>
        </authorList>
    </citation>
    <scope>NUCLEOTIDE SEQUENCE [LARGE SCALE GENOMIC DNA]</scope>
    <source>
        <strain evidence="3 4">248</strain>
    </source>
</reference>
<feature type="compositionally biased region" description="Polar residues" evidence="2">
    <location>
        <begin position="365"/>
        <end position="376"/>
    </location>
</feature>
<protein>
    <submittedName>
        <fullName evidence="3">Uncharacterized protein</fullName>
    </submittedName>
</protein>
<organism evidence="3 4">
    <name type="scientific">Drechslerella stenobrocha 248</name>
    <dbReference type="NCBI Taxonomy" id="1043628"/>
    <lineage>
        <taxon>Eukaryota</taxon>
        <taxon>Fungi</taxon>
        <taxon>Dikarya</taxon>
        <taxon>Ascomycota</taxon>
        <taxon>Pezizomycotina</taxon>
        <taxon>Orbiliomycetes</taxon>
        <taxon>Orbiliales</taxon>
        <taxon>Orbiliaceae</taxon>
        <taxon>Drechslerella</taxon>
    </lineage>
</organism>
<dbReference type="HOGENOM" id="CLU_540748_0_0_1"/>
<feature type="coiled-coil region" evidence="1">
    <location>
        <begin position="103"/>
        <end position="130"/>
    </location>
</feature>
<sequence length="516" mass="56805">MEPAQALQTVIDNLRGHGALLTRADIEWAFVEGKNMQQIEQFIVQYLNTKSMLSLEEKEMQVPLSSLYVLHIYESLKSAALLPTGGPPLSSKAATDQHVADELAALELQNELLKQNISRLEDLKANHKAKTKIEDSHQSSLVQNREHLQRVYMSERDQNSAAIEDLETTFRACLADLQDASGKLNFTSSAMSEMTRSDDRLLARLQSMISDLILASESTGDTLISAATEYAEMLAILEEQIIKTRLDHTFLNSVLADEDIDDMEGQPYLDVQEFNDLVVEIPAVASMRAKEGLLQPILQHLVSDSKSKNGSIAQRCGYILNTLSLLDARNKEAEVEITNRNNMQYVSGRMQMLFELSMRDYHDAMQNSGRSASQTKPAAVAQPPAKDEGSYVENKIWRSLGISSSITGDSLKNEIAGQTSKLKSKEGLYDQLWRAHFRHVQEGSGVVGGMVDTVGDIANGGSGDALTNRDLQAVEKKVKAVSGEVGHLASLTNARDTSKITVIARLKEQEADRAGG</sequence>
<dbReference type="Proteomes" id="UP000024837">
    <property type="component" value="Unassembled WGS sequence"/>
</dbReference>
<dbReference type="AlphaFoldDB" id="W7I3R6"/>
<accession>W7I3R6</accession>